<keyword evidence="1" id="KW-0863">Zinc-finger</keyword>
<dbReference type="GO" id="GO:0008270">
    <property type="term" value="F:zinc ion binding"/>
    <property type="evidence" value="ECO:0007669"/>
    <property type="project" value="UniProtKB-KW"/>
</dbReference>
<feature type="compositionally biased region" description="Acidic residues" evidence="3">
    <location>
        <begin position="815"/>
        <end position="825"/>
    </location>
</feature>
<feature type="region of interest" description="Disordered" evidence="3">
    <location>
        <begin position="155"/>
        <end position="177"/>
    </location>
</feature>
<reference evidence="5" key="1">
    <citation type="submission" date="2023-06" db="EMBL/GenBank/DDBJ databases">
        <title>Conoideocrella luteorostrata (Hypocreales: Clavicipitaceae), a potential biocontrol fungus for elongate hemlock scale in United States Christmas tree production areas.</title>
        <authorList>
            <person name="Barrett H."/>
            <person name="Lovett B."/>
            <person name="Macias A.M."/>
            <person name="Stajich J.E."/>
            <person name="Kasson M.T."/>
        </authorList>
    </citation>
    <scope>NUCLEOTIDE SEQUENCE</scope>
    <source>
        <strain evidence="5">ARSEF 14590</strain>
    </source>
</reference>
<sequence length="1035" mass="111388">MSQPGYGYAVPDGYIHQGFAQSAPSAQKKSIDPSSIASQIQSDERIKYTPGYGHNMIPGLGLGVPNPSLTAHRSEPTEHTTSWRSAQQSSPYTKRTVTNLEKTQNAVRIPGLAGTQDAASEDGEISEDGELGDTYEPKESHLHVAAPGQIQTSEFASGRDPAQTVNQGSNISERSGSYSPYLSLEELSQDNNSPDAQTGTLSNLSAVATDLTIEGHTARQPMATIPGNRGHLGQSHLQVARKEAKDAILRLWPLNIRFQNYLSEGIDEAILKSLFKDLGLSIAEPTQVSEVQVAKQSGITNSEENSISKDTAVEEPRKPGSTAMGKSEERKDRIARLLAAKGSKQNPPTISAPVVPVVSVASTASLTNESAAKSAKPSLTPLEKSKLIQEKIAALKKSREVPQQEKLGQLENGVSSRNNSASTSTGGVNGDATKSEPPADTIPGLSLTSSIQAAQLLDAIEQPAATLTTAGSKFTHSATPFDRYPKSRPFLINVSDGEDDEDEEMEIDSPGQPETPPNLRGTSVHHDPMLQDVPGLSDSAAARHIRSPASIPTPLRSISRNNGGNLESMNKQIEEMKRKIAEAEARKKAKSSRQGSPALSHRNDSSFEDNSDVATRPTAPTKRFYGDLGSKPSLSPNLDRRSRSRAASERLPLLEARRRGQLEKLRSLQSEVARIEMELEEDKLEEELLKGEIISSDSDKDGQVIPVAPAAKSTEVCICEGEEMPTAEAIESGDQGEASRGCTPATMQVADLSGNNGEDHAAIESVSQILKVDGGASNIGSASSKLHSSQSDTPPSIPDLDSHGDVAMEDTGYSADEDAEGDTDGYYEPPDATESANNDDSDFQMQDATSPVQNDASPRAGQVISGVPTTEMIDSEQHETVGNSKSAVSDTVANSFVSYKTPLQHFHAYRFHPSFRESVAGGLRSLTYSNKIDVNKQLCPDELAGQLCPRGNHCEFQHFGTMQAPDDQILLQLGAAEHYDEKQKEEYNSGLRQLLTDYRNQKVKDFNTISQGIVDYRVKFNGDKTKILPLGHVTI</sequence>
<comment type="caution">
    <text evidence="5">The sequence shown here is derived from an EMBL/GenBank/DDBJ whole genome shotgun (WGS) entry which is preliminary data.</text>
</comment>
<name>A0AAJ0CHT8_9HYPO</name>
<feature type="region of interest" description="Disordered" evidence="3">
    <location>
        <begin position="780"/>
        <end position="860"/>
    </location>
</feature>
<organism evidence="5 6">
    <name type="scientific">Conoideocrella luteorostrata</name>
    <dbReference type="NCBI Taxonomy" id="1105319"/>
    <lineage>
        <taxon>Eukaryota</taxon>
        <taxon>Fungi</taxon>
        <taxon>Dikarya</taxon>
        <taxon>Ascomycota</taxon>
        <taxon>Pezizomycotina</taxon>
        <taxon>Sordariomycetes</taxon>
        <taxon>Hypocreomycetidae</taxon>
        <taxon>Hypocreales</taxon>
        <taxon>Clavicipitaceae</taxon>
        <taxon>Conoideocrella</taxon>
    </lineage>
</organism>
<gene>
    <name evidence="5" type="ORF">QQS21_009020</name>
</gene>
<evidence type="ECO:0000259" key="4">
    <source>
        <dbReference type="PROSITE" id="PS50103"/>
    </source>
</evidence>
<keyword evidence="2" id="KW-0175">Coiled coil</keyword>
<proteinExistence type="predicted"/>
<evidence type="ECO:0000256" key="2">
    <source>
        <dbReference type="SAM" id="Coils"/>
    </source>
</evidence>
<feature type="compositionally biased region" description="Acidic residues" evidence="3">
    <location>
        <begin position="496"/>
        <end position="507"/>
    </location>
</feature>
<dbReference type="AlphaFoldDB" id="A0AAJ0CHT8"/>
<feature type="region of interest" description="Disordered" evidence="3">
    <location>
        <begin position="20"/>
        <end position="42"/>
    </location>
</feature>
<evidence type="ECO:0000313" key="5">
    <source>
        <dbReference type="EMBL" id="KAK2593296.1"/>
    </source>
</evidence>
<feature type="compositionally biased region" description="Basic and acidic residues" evidence="3">
    <location>
        <begin position="572"/>
        <end position="586"/>
    </location>
</feature>
<feature type="region of interest" description="Disordered" evidence="3">
    <location>
        <begin position="395"/>
        <end position="446"/>
    </location>
</feature>
<feature type="compositionally biased region" description="Polar residues" evidence="3">
    <location>
        <begin position="780"/>
        <end position="794"/>
    </location>
</feature>
<feature type="compositionally biased region" description="Polar residues" evidence="3">
    <location>
        <begin position="843"/>
        <end position="856"/>
    </location>
</feature>
<keyword evidence="1" id="KW-0862">Zinc</keyword>
<feature type="compositionally biased region" description="Polar residues" evidence="3">
    <location>
        <begin position="79"/>
        <end position="106"/>
    </location>
</feature>
<feature type="compositionally biased region" description="Polar residues" evidence="3">
    <location>
        <begin position="295"/>
        <end position="309"/>
    </location>
</feature>
<accession>A0AAJ0CHT8</accession>
<evidence type="ECO:0000256" key="1">
    <source>
        <dbReference type="PROSITE-ProRule" id="PRU00723"/>
    </source>
</evidence>
<feature type="region of interest" description="Disordered" evidence="3">
    <location>
        <begin position="470"/>
        <end position="653"/>
    </location>
</feature>
<feature type="compositionally biased region" description="Polar residues" evidence="3">
    <location>
        <begin position="556"/>
        <end position="571"/>
    </location>
</feature>
<feature type="coiled-coil region" evidence="2">
    <location>
        <begin position="658"/>
        <end position="685"/>
    </location>
</feature>
<feature type="compositionally biased region" description="Polar residues" evidence="3">
    <location>
        <begin position="20"/>
        <end position="41"/>
    </location>
</feature>
<feature type="domain" description="C3H1-type" evidence="4">
    <location>
        <begin position="933"/>
        <end position="961"/>
    </location>
</feature>
<dbReference type="Proteomes" id="UP001251528">
    <property type="component" value="Unassembled WGS sequence"/>
</dbReference>
<keyword evidence="1" id="KW-0479">Metal-binding</keyword>
<dbReference type="PROSITE" id="PS50103">
    <property type="entry name" value="ZF_C3H1"/>
    <property type="match status" value="1"/>
</dbReference>
<dbReference type="EMBL" id="JASWJB010000219">
    <property type="protein sequence ID" value="KAK2593296.1"/>
    <property type="molecule type" value="Genomic_DNA"/>
</dbReference>
<feature type="region of interest" description="Disordered" evidence="3">
    <location>
        <begin position="295"/>
        <end position="331"/>
    </location>
</feature>
<feature type="compositionally biased region" description="Acidic residues" evidence="3">
    <location>
        <begin position="119"/>
        <end position="133"/>
    </location>
</feature>
<evidence type="ECO:0000313" key="6">
    <source>
        <dbReference type="Proteomes" id="UP001251528"/>
    </source>
</evidence>
<feature type="compositionally biased region" description="Polar residues" evidence="3">
    <location>
        <begin position="163"/>
        <end position="174"/>
    </location>
</feature>
<feature type="compositionally biased region" description="Polar residues" evidence="3">
    <location>
        <begin position="412"/>
        <end position="426"/>
    </location>
</feature>
<protein>
    <recommendedName>
        <fullName evidence="4">C3H1-type domain-containing protein</fullName>
    </recommendedName>
</protein>
<keyword evidence="6" id="KW-1185">Reference proteome</keyword>
<evidence type="ECO:0000256" key="3">
    <source>
        <dbReference type="SAM" id="MobiDB-lite"/>
    </source>
</evidence>
<feature type="region of interest" description="Disordered" evidence="3">
    <location>
        <begin position="59"/>
        <end position="135"/>
    </location>
</feature>
<dbReference type="InterPro" id="IPR000571">
    <property type="entry name" value="Znf_CCCH"/>
</dbReference>
<feature type="zinc finger region" description="C3H1-type" evidence="1">
    <location>
        <begin position="933"/>
        <end position="961"/>
    </location>
</feature>